<dbReference type="Pfam" id="PF06427">
    <property type="entry name" value="UDP-g_GGTase"/>
    <property type="match status" value="1"/>
</dbReference>
<dbReference type="PANTHER" id="PTHR11226:SF0">
    <property type="entry name" value="UDP-GLUCOSE:GLYCOPROTEIN GLUCOSYLTRANSFERASE"/>
    <property type="match status" value="1"/>
</dbReference>
<evidence type="ECO:0000256" key="1">
    <source>
        <dbReference type="ARBA" id="ARBA00001913"/>
    </source>
</evidence>
<evidence type="ECO:0000313" key="4">
    <source>
        <dbReference type="EMBL" id="CAE8648677.1"/>
    </source>
</evidence>
<dbReference type="Pfam" id="PF18404">
    <property type="entry name" value="Glyco_transf_24"/>
    <property type="match status" value="2"/>
</dbReference>
<reference evidence="4" key="1">
    <citation type="submission" date="2021-02" db="EMBL/GenBank/DDBJ databases">
        <authorList>
            <person name="Dougan E. K."/>
            <person name="Rhodes N."/>
            <person name="Thang M."/>
            <person name="Chan C."/>
        </authorList>
    </citation>
    <scope>NUCLEOTIDE SEQUENCE</scope>
</reference>
<feature type="non-terminal residue" evidence="4">
    <location>
        <position position="546"/>
    </location>
</feature>
<gene>
    <name evidence="4" type="ORF">PGLA2088_LOCUS6768</name>
</gene>
<dbReference type="GO" id="GO:0003980">
    <property type="term" value="F:UDP-glucose:glycoprotein glucosyltransferase activity"/>
    <property type="evidence" value="ECO:0007669"/>
    <property type="project" value="InterPro"/>
</dbReference>
<evidence type="ECO:0000259" key="3">
    <source>
        <dbReference type="Pfam" id="PF18404"/>
    </source>
</evidence>
<comment type="caution">
    <text evidence="4">The sequence shown here is derived from an EMBL/GenBank/DDBJ whole genome shotgun (WGS) entry which is preliminary data.</text>
</comment>
<feature type="region of interest" description="Disordered" evidence="2">
    <location>
        <begin position="1"/>
        <end position="25"/>
    </location>
</feature>
<dbReference type="PANTHER" id="PTHR11226">
    <property type="entry name" value="UDP-GLUCOSE GLYCOPROTEIN:GLUCOSYLTRANSFERASE"/>
    <property type="match status" value="1"/>
</dbReference>
<accession>A0A813IF86</accession>
<dbReference type="EMBL" id="CAJNNW010006853">
    <property type="protein sequence ID" value="CAE8648677.1"/>
    <property type="molecule type" value="Genomic_DNA"/>
</dbReference>
<feature type="compositionally biased region" description="Acidic residues" evidence="2">
    <location>
        <begin position="1"/>
        <end position="10"/>
    </location>
</feature>
<feature type="domain" description="Glucosyltransferase 24 catalytic" evidence="3">
    <location>
        <begin position="316"/>
        <end position="447"/>
    </location>
</feature>
<dbReference type="GO" id="GO:0018279">
    <property type="term" value="P:protein N-linked glycosylation via asparagine"/>
    <property type="evidence" value="ECO:0007669"/>
    <property type="project" value="TreeGrafter"/>
</dbReference>
<comment type="cofactor">
    <cofactor evidence="1">
        <name>Ca(2+)</name>
        <dbReference type="ChEBI" id="CHEBI:29108"/>
    </cofactor>
</comment>
<dbReference type="Gene3D" id="3.90.550.10">
    <property type="entry name" value="Spore Coat Polysaccharide Biosynthesis Protein SpsA, Chain A"/>
    <property type="match status" value="1"/>
</dbReference>
<dbReference type="GO" id="GO:0036503">
    <property type="term" value="P:ERAD pathway"/>
    <property type="evidence" value="ECO:0007669"/>
    <property type="project" value="TreeGrafter"/>
</dbReference>
<evidence type="ECO:0000256" key="2">
    <source>
        <dbReference type="SAM" id="MobiDB-lite"/>
    </source>
</evidence>
<dbReference type="Proteomes" id="UP000626109">
    <property type="component" value="Unassembled WGS sequence"/>
</dbReference>
<dbReference type="InterPro" id="IPR029044">
    <property type="entry name" value="Nucleotide-diphossugar_trans"/>
</dbReference>
<dbReference type="GO" id="GO:0005783">
    <property type="term" value="C:endoplasmic reticulum"/>
    <property type="evidence" value="ECO:0007669"/>
    <property type="project" value="TreeGrafter"/>
</dbReference>
<dbReference type="GO" id="GO:0051082">
    <property type="term" value="F:unfolded protein binding"/>
    <property type="evidence" value="ECO:0007669"/>
    <property type="project" value="TreeGrafter"/>
</dbReference>
<evidence type="ECO:0000313" key="5">
    <source>
        <dbReference type="Proteomes" id="UP000626109"/>
    </source>
</evidence>
<dbReference type="InterPro" id="IPR009448">
    <property type="entry name" value="UDP-g_GGtrans"/>
</dbReference>
<feature type="non-terminal residue" evidence="4">
    <location>
        <position position="1"/>
    </location>
</feature>
<proteinExistence type="predicted"/>
<name>A0A813IF86_POLGL</name>
<dbReference type="InterPro" id="IPR040497">
    <property type="entry name" value="Glyco_transf_24"/>
</dbReference>
<protein>
    <recommendedName>
        <fullName evidence="3">Glucosyltransferase 24 catalytic domain-containing protein</fullName>
    </recommendedName>
</protein>
<sequence length="546" mass="59557">ARTGDDEEDASSQRETGGGSLERIYSSTPPELRLHLAPPNANAASPLRVFVVLDPLGKDAQRLPPLIRMMQEELNAEISLVLRPQRLVARPLGGYYRASAVAPAPPGGLAALGHWTGGAPLLRMELPPRRGQLLSAQLLAPEAWLCSPVESGGADLDSLPADAPSGSVGAKVKVHYVLEALFLEGFAEEVIAAGAHWQQYGRPAAGRQLALVPLGGSSTSAGADSVVVKSGYFQLRQSPGLYRLSLRSQNQEQLLRPSGLVQLTDLAGRGSSLEARVGQVQGVAALQHSDHPAPNEASESFEGIGGDPYVCNETLHIFSVASGLRYERLLRIMMLSVRTTTKCPLRFWLVENFLSPSFRRLLPGVAKSVGFAVSRVTYKWPAWLRPQTQKQRVIWAYKILFLDVFFPAQVKKVLFIDADQIVRADVRELWDTDLHGRVYGMVPFCGSGPPASLASNIWKSLSGNGGADDLRNPETAGFRFWEQGFWKGHLRGQMYYHISALFIVNLEAFRSTGAGDTLREVYQSLTGDPNSLANLDQDLPNYVQQT</sequence>
<dbReference type="SUPFAM" id="SSF53448">
    <property type="entry name" value="Nucleotide-diphospho-sugar transferases"/>
    <property type="match status" value="1"/>
</dbReference>
<dbReference type="AlphaFoldDB" id="A0A813IF86"/>
<organism evidence="4 5">
    <name type="scientific">Polarella glacialis</name>
    <name type="common">Dinoflagellate</name>
    <dbReference type="NCBI Taxonomy" id="89957"/>
    <lineage>
        <taxon>Eukaryota</taxon>
        <taxon>Sar</taxon>
        <taxon>Alveolata</taxon>
        <taxon>Dinophyceae</taxon>
        <taxon>Suessiales</taxon>
        <taxon>Suessiaceae</taxon>
        <taxon>Polarella</taxon>
    </lineage>
</organism>
<feature type="domain" description="Glucosyltransferase 24 catalytic" evidence="3">
    <location>
        <begin position="472"/>
        <end position="545"/>
    </location>
</feature>